<comment type="caution">
    <text evidence="3">The sequence shown here is derived from an EMBL/GenBank/DDBJ whole genome shotgun (WGS) entry which is preliminary data.</text>
</comment>
<evidence type="ECO:0000256" key="1">
    <source>
        <dbReference type="SAM" id="MobiDB-lite"/>
    </source>
</evidence>
<name>A0ABV5NYF2_9ACTN</name>
<reference evidence="3 4" key="1">
    <citation type="submission" date="2024-09" db="EMBL/GenBank/DDBJ databases">
        <authorList>
            <person name="Sun Q."/>
            <person name="Mori K."/>
        </authorList>
    </citation>
    <scope>NUCLEOTIDE SEQUENCE [LARGE SCALE GENOMIC DNA]</scope>
    <source>
        <strain evidence="3 4">JCM 3324</strain>
    </source>
</reference>
<dbReference type="InterPro" id="IPR001242">
    <property type="entry name" value="Condensation_dom"/>
</dbReference>
<feature type="domain" description="Condensation" evidence="2">
    <location>
        <begin position="7"/>
        <end position="443"/>
    </location>
</feature>
<organism evidence="3 4">
    <name type="scientific">Nonomuraea salmonea</name>
    <dbReference type="NCBI Taxonomy" id="46181"/>
    <lineage>
        <taxon>Bacteria</taxon>
        <taxon>Bacillati</taxon>
        <taxon>Actinomycetota</taxon>
        <taxon>Actinomycetes</taxon>
        <taxon>Streptosporangiales</taxon>
        <taxon>Streptosporangiaceae</taxon>
        <taxon>Nonomuraea</taxon>
    </lineage>
</organism>
<protein>
    <submittedName>
        <fullName evidence="3">Condensation domain-containing protein</fullName>
    </submittedName>
</protein>
<dbReference type="EMBL" id="JBHMCF010000041">
    <property type="protein sequence ID" value="MFB9475345.1"/>
    <property type="molecule type" value="Genomic_DNA"/>
</dbReference>
<proteinExistence type="predicted"/>
<dbReference type="SUPFAM" id="SSF52777">
    <property type="entry name" value="CoA-dependent acyltransferases"/>
    <property type="match status" value="2"/>
</dbReference>
<dbReference type="RefSeq" id="WP_379484707.1">
    <property type="nucleotide sequence ID" value="NZ_JBHMCF010000041.1"/>
</dbReference>
<dbReference type="Proteomes" id="UP001589568">
    <property type="component" value="Unassembled WGS sequence"/>
</dbReference>
<feature type="non-terminal residue" evidence="3">
    <location>
        <position position="472"/>
    </location>
</feature>
<dbReference type="InterPro" id="IPR023213">
    <property type="entry name" value="CAT-like_dom_sf"/>
</dbReference>
<dbReference type="Pfam" id="PF00668">
    <property type="entry name" value="Condensation"/>
    <property type="match status" value="1"/>
</dbReference>
<evidence type="ECO:0000313" key="4">
    <source>
        <dbReference type="Proteomes" id="UP001589568"/>
    </source>
</evidence>
<dbReference type="PANTHER" id="PTHR45527">
    <property type="entry name" value="NONRIBOSOMAL PEPTIDE SYNTHETASE"/>
    <property type="match status" value="1"/>
</dbReference>
<accession>A0ABV5NYF2</accession>
<evidence type="ECO:0000259" key="2">
    <source>
        <dbReference type="Pfam" id="PF00668"/>
    </source>
</evidence>
<keyword evidence="4" id="KW-1185">Reference proteome</keyword>
<dbReference type="Gene3D" id="3.30.559.10">
    <property type="entry name" value="Chloramphenicol acetyltransferase-like domain"/>
    <property type="match status" value="1"/>
</dbReference>
<evidence type="ECO:0000313" key="3">
    <source>
        <dbReference type="EMBL" id="MFB9475345.1"/>
    </source>
</evidence>
<gene>
    <name evidence="3" type="ORF">ACFFR3_38150</name>
</gene>
<sequence length="472" mass="51863">MPEFRELMAGQLGIWYAQQLAPENPVYNIAEYLDLRGELDAGLLLEAVRRMLDEIDGFRVRFREIDGVPLQYVDDSRDYAVQLVDVSAEPDPEAAALRWMQADVRRNGDLRAGWLFSFAVLVLAPDRHYLYERSHHIVMDGHGGAMIAARTAEIYTALLEGRPSTGDGPESVHALIDAERAYRDSADYARDRDYWLNALADLPETTRPGGSPHSGHGARNLPNPPEGCFAGIDQEQAAALKATARRMGTSLAGLMISAAALYQHCLTGDRDVVIGVAVLGAGPRERAIPGMKANLAPIRVQMGPQTTIQDVVRQTTRAVRDGLRHQRYRYEEILRDLKLVNREALCPVEVNFASFDHPVRFGECTAESHNLSTGPINGTRISVYAGSDDIDIKIDANRDADGVAPAADISRRFRTIVRWLATAEPADTISRAGLLDEEERRQVVEEWSGAEAGSVGGSVVEWFGVRAGEVPG</sequence>
<dbReference type="Gene3D" id="3.30.559.30">
    <property type="entry name" value="Nonribosomal peptide synthetase, condensation domain"/>
    <property type="match status" value="1"/>
</dbReference>
<dbReference type="PANTHER" id="PTHR45527:SF1">
    <property type="entry name" value="FATTY ACID SYNTHASE"/>
    <property type="match status" value="1"/>
</dbReference>
<feature type="region of interest" description="Disordered" evidence="1">
    <location>
        <begin position="205"/>
        <end position="229"/>
    </location>
</feature>